<gene>
    <name evidence="8" type="primary">msrQ</name>
    <name evidence="10" type="ORF">HMPREF0621_1437</name>
</gene>
<dbReference type="GO" id="GO:0005886">
    <property type="term" value="C:plasma membrane"/>
    <property type="evidence" value="ECO:0007669"/>
    <property type="project" value="UniProtKB-SubCell"/>
</dbReference>
<keyword evidence="11" id="KW-1185">Reference proteome</keyword>
<dbReference type="HOGENOM" id="CLU_080662_1_0_6"/>
<dbReference type="STRING" id="667128.HMPREF0621_1437"/>
<feature type="transmembrane region" description="Helical" evidence="8">
    <location>
        <begin position="115"/>
        <end position="133"/>
    </location>
</feature>
<reference evidence="10 11" key="1">
    <citation type="submission" date="2009-10" db="EMBL/GenBank/DDBJ databases">
        <authorList>
            <person name="Muzny D."/>
            <person name="Qin X."/>
            <person name="Deng J."/>
            <person name="Jiang H."/>
            <person name="Liu Y."/>
            <person name="Qu J."/>
            <person name="Song X.-Z."/>
            <person name="Zhang L."/>
            <person name="Thornton R."/>
            <person name="Coyle M."/>
            <person name="Francisco L."/>
            <person name="Jackson L."/>
            <person name="Javaid M."/>
            <person name="Korchina V."/>
            <person name="Kovar C."/>
            <person name="Mata R."/>
            <person name="Mathew T."/>
            <person name="Ngo R."/>
            <person name="Nguyen L."/>
            <person name="Nguyen N."/>
            <person name="Okwuonu G."/>
            <person name="Ongeri F."/>
            <person name="Pham C."/>
            <person name="Simmons D."/>
            <person name="Wilczek-Boney K."/>
            <person name="Hale W."/>
            <person name="Jakkamsetti A."/>
            <person name="Pham P."/>
            <person name="Ruth R."/>
            <person name="San Lucas F."/>
            <person name="Warren J."/>
            <person name="Zhang J."/>
            <person name="Zhao Z."/>
            <person name="Zhou C."/>
            <person name="Zhu D."/>
            <person name="Lee S."/>
            <person name="Bess C."/>
            <person name="Blankenburg K."/>
            <person name="Forbes L."/>
            <person name="Fu Q."/>
            <person name="Gubbala S."/>
            <person name="Hirani K."/>
            <person name="Jayaseelan J.C."/>
            <person name="Lara F."/>
            <person name="Munidasa M."/>
            <person name="Palculict T."/>
            <person name="Patil S."/>
            <person name="Pu L.-L."/>
            <person name="Saada N."/>
            <person name="Tang L."/>
            <person name="Weissenberger G."/>
            <person name="Zhu Y."/>
            <person name="Hemphill L."/>
            <person name="Shang Y."/>
            <person name="Youmans B."/>
            <person name="Ayvaz T."/>
            <person name="Ross M."/>
            <person name="Santibanez J."/>
            <person name="Aqrawi P."/>
            <person name="Gross S."/>
            <person name="Joshi V."/>
            <person name="Fowler G."/>
            <person name="Nazareth L."/>
            <person name="Reid J."/>
            <person name="Worley K."/>
            <person name="Petrosino J."/>
            <person name="Highlander S."/>
            <person name="Gibbs R."/>
        </authorList>
    </citation>
    <scope>NUCLEOTIDE SEQUENCE [LARGE SCALE GENOMIC DNA]</scope>
    <source>
        <strain evidence="10 11">ATCC 43325</strain>
    </source>
</reference>
<keyword evidence="4 8" id="KW-0812">Transmembrane</keyword>
<dbReference type="PROSITE" id="PS51257">
    <property type="entry name" value="PROKAR_LIPOPROTEIN"/>
    <property type="match status" value="1"/>
</dbReference>
<evidence type="ECO:0000256" key="7">
    <source>
        <dbReference type="ARBA" id="ARBA00023136"/>
    </source>
</evidence>
<comment type="subcellular location">
    <subcellularLocation>
        <location evidence="8">Cell membrane</location>
        <topology evidence="8">Multi-pass membrane protein</topology>
    </subcellularLocation>
    <subcellularLocation>
        <location evidence="1">Membrane</location>
        <topology evidence="1">Multi-pass membrane protein</topology>
    </subcellularLocation>
</comment>
<evidence type="ECO:0000313" key="10">
    <source>
        <dbReference type="EMBL" id="EEX49914.1"/>
    </source>
</evidence>
<dbReference type="GO" id="GO:0046872">
    <property type="term" value="F:metal ion binding"/>
    <property type="evidence" value="ECO:0007669"/>
    <property type="project" value="UniProtKB-KW"/>
</dbReference>
<keyword evidence="8" id="KW-1003">Cell membrane</keyword>
<evidence type="ECO:0000256" key="3">
    <source>
        <dbReference type="ARBA" id="ARBA00022617"/>
    </source>
</evidence>
<dbReference type="PANTHER" id="PTHR36964:SF1">
    <property type="entry name" value="PROTEIN-METHIONINE-SULFOXIDE REDUCTASE HEME-BINDING SUBUNIT MSRQ"/>
    <property type="match status" value="1"/>
</dbReference>
<evidence type="ECO:0000256" key="5">
    <source>
        <dbReference type="ARBA" id="ARBA00022989"/>
    </source>
</evidence>
<keyword evidence="8" id="KW-0285">Flavoprotein</keyword>
<name>C9PR13_9PAST</name>
<keyword evidence="6 8" id="KW-0408">Iron</keyword>
<keyword evidence="7 8" id="KW-0472">Membrane</keyword>
<comment type="cofactor">
    <cofactor evidence="8">
        <name>heme b</name>
        <dbReference type="ChEBI" id="CHEBI:60344"/>
    </cofactor>
    <text evidence="8">Binds 1 heme b (iron(II)-protoporphyrin IX) group per subunit.</text>
</comment>
<feature type="transmembrane region" description="Helical" evidence="8">
    <location>
        <begin position="169"/>
        <end position="189"/>
    </location>
</feature>
<dbReference type="Pfam" id="PF01794">
    <property type="entry name" value="Ferric_reduct"/>
    <property type="match status" value="1"/>
</dbReference>
<dbReference type="GO" id="GO:0009055">
    <property type="term" value="F:electron transfer activity"/>
    <property type="evidence" value="ECO:0007669"/>
    <property type="project" value="UniProtKB-UniRule"/>
</dbReference>
<evidence type="ECO:0000259" key="9">
    <source>
        <dbReference type="Pfam" id="PF01794"/>
    </source>
</evidence>
<keyword evidence="8" id="KW-0249">Electron transport</keyword>
<sequence length="199" mass="22621">MLKMLRVVAHSLSALPALWLACVLLTGDETQLGADPIKEIQHFLGFTAITILLIVFVLGIIFNLLKQFQLQILRRALGLWGWFYAILHIASYFLLELGGDLSLFLQELVSRQYLIIGLGSFLILTLMSVSSLPAVKNVMGKSWRYVHKLGYFALLFGAIHYYWSVKNITLASIVYLSLTAIIVIWELYFSFIHKKPRAM</sequence>
<comment type="similarity">
    <text evidence="8">Belongs to the MsrQ family.</text>
</comment>
<comment type="function">
    <text evidence="8">Part of the MsrPQ system that repairs oxidized periplasmic proteins containing methionine sulfoxide residues (Met-O), using respiratory chain electrons. Thus protects these proteins from oxidative-stress damage caused by reactive species of oxygen and chlorine generated by the host defense mechanisms. MsrPQ is essential for the maintenance of envelope integrity under bleach stress, rescuing a wide series of structurally unrelated periplasmic proteins from methionine oxidation. MsrQ provides electrons for reduction to the reductase catalytic subunit MsrP, using the quinone pool of the respiratory chain.</text>
</comment>
<dbReference type="GO" id="GO:0030091">
    <property type="term" value="P:protein repair"/>
    <property type="evidence" value="ECO:0007669"/>
    <property type="project" value="UniProtKB-UniRule"/>
</dbReference>
<dbReference type="Proteomes" id="UP000005519">
    <property type="component" value="Unassembled WGS sequence"/>
</dbReference>
<comment type="cofactor">
    <cofactor evidence="8">
        <name>FMN</name>
        <dbReference type="ChEBI" id="CHEBI:58210"/>
    </cofactor>
    <text evidence="8">Binds 1 FMN per subunit.</text>
</comment>
<dbReference type="GO" id="GO:0020037">
    <property type="term" value="F:heme binding"/>
    <property type="evidence" value="ECO:0007669"/>
    <property type="project" value="UniProtKB-UniRule"/>
</dbReference>
<feature type="transmembrane region" description="Helical" evidence="8">
    <location>
        <begin position="145"/>
        <end position="163"/>
    </location>
</feature>
<comment type="subunit">
    <text evidence="8">Heterodimer of a catalytic subunit (MsrP) and a heme-binding subunit (MsrQ).</text>
</comment>
<evidence type="ECO:0000256" key="4">
    <source>
        <dbReference type="ARBA" id="ARBA00022692"/>
    </source>
</evidence>
<feature type="transmembrane region" description="Helical" evidence="8">
    <location>
        <begin position="43"/>
        <end position="65"/>
    </location>
</feature>
<comment type="caution">
    <text evidence="10">The sequence shown here is derived from an EMBL/GenBank/DDBJ whole genome shotgun (WGS) entry which is preliminary data.</text>
</comment>
<keyword evidence="8" id="KW-0288">FMN</keyword>
<dbReference type="InterPro" id="IPR013130">
    <property type="entry name" value="Fe3_Rdtase_TM_dom"/>
</dbReference>
<dbReference type="RefSeq" id="WP_005762217.1">
    <property type="nucleotide sequence ID" value="NZ_GG704810.1"/>
</dbReference>
<organism evidence="10 11">
    <name type="scientific">Pasteurella dagmatis ATCC 43325</name>
    <dbReference type="NCBI Taxonomy" id="667128"/>
    <lineage>
        <taxon>Bacteria</taxon>
        <taxon>Pseudomonadati</taxon>
        <taxon>Pseudomonadota</taxon>
        <taxon>Gammaproteobacteria</taxon>
        <taxon>Pasteurellales</taxon>
        <taxon>Pasteurellaceae</taxon>
        <taxon>Pasteurella</taxon>
    </lineage>
</organism>
<protein>
    <recommendedName>
        <fullName evidence="8">Protein-methionine-sulfoxide reductase heme-binding subunit MsrQ</fullName>
    </recommendedName>
    <alternativeName>
        <fullName evidence="8">Flavocytochrome MsrQ</fullName>
    </alternativeName>
</protein>
<dbReference type="InterPro" id="IPR022837">
    <property type="entry name" value="MsrQ-like"/>
</dbReference>
<evidence type="ECO:0000256" key="2">
    <source>
        <dbReference type="ARBA" id="ARBA00022448"/>
    </source>
</evidence>
<dbReference type="GO" id="GO:0016679">
    <property type="term" value="F:oxidoreductase activity, acting on diphenols and related substances as donors"/>
    <property type="evidence" value="ECO:0007669"/>
    <property type="project" value="TreeGrafter"/>
</dbReference>
<dbReference type="GO" id="GO:0010181">
    <property type="term" value="F:FMN binding"/>
    <property type="evidence" value="ECO:0007669"/>
    <property type="project" value="UniProtKB-UniRule"/>
</dbReference>
<feature type="domain" description="Ferric oxidoreductase" evidence="9">
    <location>
        <begin position="44"/>
        <end position="157"/>
    </location>
</feature>
<proteinExistence type="inferred from homology"/>
<evidence type="ECO:0000313" key="11">
    <source>
        <dbReference type="Proteomes" id="UP000005519"/>
    </source>
</evidence>
<evidence type="ECO:0000256" key="1">
    <source>
        <dbReference type="ARBA" id="ARBA00004141"/>
    </source>
</evidence>
<dbReference type="AlphaFoldDB" id="C9PR13"/>
<comment type="caution">
    <text evidence="8">Lacks conserved residue(s) required for the propagation of feature annotation.</text>
</comment>
<keyword evidence="5 8" id="KW-1133">Transmembrane helix</keyword>
<dbReference type="EMBL" id="ACZR01000014">
    <property type="protein sequence ID" value="EEX49914.1"/>
    <property type="molecule type" value="Genomic_DNA"/>
</dbReference>
<feature type="transmembrane region" description="Helical" evidence="8">
    <location>
        <begin position="77"/>
        <end position="95"/>
    </location>
</feature>
<keyword evidence="2 8" id="KW-0813">Transport</keyword>
<dbReference type="HAMAP" id="MF_01207">
    <property type="entry name" value="MsrQ"/>
    <property type="match status" value="1"/>
</dbReference>
<evidence type="ECO:0000256" key="6">
    <source>
        <dbReference type="ARBA" id="ARBA00023004"/>
    </source>
</evidence>
<keyword evidence="8" id="KW-0479">Metal-binding</keyword>
<dbReference type="PANTHER" id="PTHR36964">
    <property type="entry name" value="PROTEIN-METHIONINE-SULFOXIDE REDUCTASE HEME-BINDING SUBUNIT MSRQ"/>
    <property type="match status" value="1"/>
</dbReference>
<evidence type="ECO:0000256" key="8">
    <source>
        <dbReference type="HAMAP-Rule" id="MF_01207"/>
    </source>
</evidence>
<keyword evidence="3 8" id="KW-0349">Heme</keyword>
<accession>C9PR13</accession>
<dbReference type="OrthoDB" id="9788328at2"/>